<dbReference type="Gene3D" id="3.40.50.1820">
    <property type="entry name" value="alpha/beta hydrolase"/>
    <property type="match status" value="1"/>
</dbReference>
<dbReference type="EMBL" id="JAUEPO010000002">
    <property type="protein sequence ID" value="KAK3333750.1"/>
    <property type="molecule type" value="Genomic_DNA"/>
</dbReference>
<proteinExistence type="predicted"/>
<keyword evidence="1 4" id="KW-0378">Hydrolase</keyword>
<accession>A0AAE0IZ69</accession>
<evidence type="ECO:0000256" key="1">
    <source>
        <dbReference type="ARBA" id="ARBA00022801"/>
    </source>
</evidence>
<evidence type="ECO:0000313" key="5">
    <source>
        <dbReference type="Proteomes" id="UP001286456"/>
    </source>
</evidence>
<reference evidence="4" key="1">
    <citation type="journal article" date="2023" name="Mol. Phylogenet. Evol.">
        <title>Genome-scale phylogeny and comparative genomics of the fungal order Sordariales.</title>
        <authorList>
            <person name="Hensen N."/>
            <person name="Bonometti L."/>
            <person name="Westerberg I."/>
            <person name="Brannstrom I.O."/>
            <person name="Guillou S."/>
            <person name="Cros-Aarteil S."/>
            <person name="Calhoun S."/>
            <person name="Haridas S."/>
            <person name="Kuo A."/>
            <person name="Mondo S."/>
            <person name="Pangilinan J."/>
            <person name="Riley R."/>
            <person name="LaButti K."/>
            <person name="Andreopoulos B."/>
            <person name="Lipzen A."/>
            <person name="Chen C."/>
            <person name="Yan M."/>
            <person name="Daum C."/>
            <person name="Ng V."/>
            <person name="Clum A."/>
            <person name="Steindorff A."/>
            <person name="Ohm R.A."/>
            <person name="Martin F."/>
            <person name="Silar P."/>
            <person name="Natvig D.O."/>
            <person name="Lalanne C."/>
            <person name="Gautier V."/>
            <person name="Ament-Velasquez S.L."/>
            <person name="Kruys A."/>
            <person name="Hutchinson M.I."/>
            <person name="Powell A.J."/>
            <person name="Barry K."/>
            <person name="Miller A.N."/>
            <person name="Grigoriev I.V."/>
            <person name="Debuchy R."/>
            <person name="Gladieux P."/>
            <person name="Hiltunen Thoren M."/>
            <person name="Johannesson H."/>
        </authorList>
    </citation>
    <scope>NUCLEOTIDE SEQUENCE</scope>
    <source>
        <strain evidence="4">SMH4131-1</strain>
    </source>
</reference>
<organism evidence="4 5">
    <name type="scientific">Cercophora scortea</name>
    <dbReference type="NCBI Taxonomy" id="314031"/>
    <lineage>
        <taxon>Eukaryota</taxon>
        <taxon>Fungi</taxon>
        <taxon>Dikarya</taxon>
        <taxon>Ascomycota</taxon>
        <taxon>Pezizomycotina</taxon>
        <taxon>Sordariomycetes</taxon>
        <taxon>Sordariomycetidae</taxon>
        <taxon>Sordariales</taxon>
        <taxon>Lasiosphaeriaceae</taxon>
        <taxon>Cercophora</taxon>
    </lineage>
</organism>
<evidence type="ECO:0000259" key="3">
    <source>
        <dbReference type="Pfam" id="PF07859"/>
    </source>
</evidence>
<feature type="region of interest" description="Disordered" evidence="2">
    <location>
        <begin position="344"/>
        <end position="363"/>
    </location>
</feature>
<dbReference type="InterPro" id="IPR013094">
    <property type="entry name" value="AB_hydrolase_3"/>
</dbReference>
<keyword evidence="5" id="KW-1185">Reference proteome</keyword>
<dbReference type="Pfam" id="PF07859">
    <property type="entry name" value="Abhydrolase_3"/>
    <property type="match status" value="1"/>
</dbReference>
<dbReference type="InterPro" id="IPR029058">
    <property type="entry name" value="AB_hydrolase_fold"/>
</dbReference>
<dbReference type="GO" id="GO:0016787">
    <property type="term" value="F:hydrolase activity"/>
    <property type="evidence" value="ECO:0007669"/>
    <property type="project" value="UniProtKB-KW"/>
</dbReference>
<dbReference type="SUPFAM" id="SSF53474">
    <property type="entry name" value="alpha/beta-Hydrolases"/>
    <property type="match status" value="1"/>
</dbReference>
<dbReference type="PANTHER" id="PTHR48081">
    <property type="entry name" value="AB HYDROLASE SUPERFAMILY PROTEIN C4A8.06C"/>
    <property type="match status" value="1"/>
</dbReference>
<evidence type="ECO:0000256" key="2">
    <source>
        <dbReference type="SAM" id="MobiDB-lite"/>
    </source>
</evidence>
<name>A0AAE0IZ69_9PEZI</name>
<comment type="caution">
    <text evidence="4">The sequence shown here is derived from an EMBL/GenBank/DDBJ whole genome shotgun (WGS) entry which is preliminary data.</text>
</comment>
<dbReference type="InterPro" id="IPR050300">
    <property type="entry name" value="GDXG_lipolytic_enzyme"/>
</dbReference>
<feature type="domain" description="Alpha/beta hydrolase fold-3" evidence="3">
    <location>
        <begin position="101"/>
        <end position="320"/>
    </location>
</feature>
<protein>
    <submittedName>
        <fullName evidence="4">Alpha/beta hydrolase fold-3</fullName>
    </submittedName>
</protein>
<dbReference type="PANTHER" id="PTHR48081:SF8">
    <property type="entry name" value="ALPHA_BETA HYDROLASE FOLD-3 DOMAIN-CONTAINING PROTEIN-RELATED"/>
    <property type="match status" value="1"/>
</dbReference>
<gene>
    <name evidence="4" type="ORF">B0T19DRAFT_135644</name>
</gene>
<dbReference type="AlphaFoldDB" id="A0AAE0IZ69"/>
<dbReference type="Proteomes" id="UP001286456">
    <property type="component" value="Unassembled WGS sequence"/>
</dbReference>
<sequence>MDNSQYGHPSKEWVAFGVAHPELHIDDNALDEEIARDPATYRDTANAAKEEAVRALIAEEKLDEHVLVENYAVPTRDGATIPVRAYRPATTNPYQPVPAYLFFHGGGMLFGSIDSEDYSCMVWARRLGFAVISVCYRHTPDFKFPTQTNDAWDALEWVLTNAADIGVDPDCIIVGGVSAGGCLTAGVVFREVALAEQEGRKPRVKGQLLAIPWLIHRDVYPTDIFADIEKCSIVQCADAAVLPKPWYDLFTDLLAVEDPKEPIMNVALAADEELRGTPRTAFIVCGWDMLRDEAFILADKLERLGVPTKKHVFPGLPHAFRKYADLPSSKRWDDRTVESIQWLLDGDAPADEPGKWQSEISDP</sequence>
<reference evidence="4" key="2">
    <citation type="submission" date="2023-06" db="EMBL/GenBank/DDBJ databases">
        <authorList>
            <consortium name="Lawrence Berkeley National Laboratory"/>
            <person name="Haridas S."/>
            <person name="Hensen N."/>
            <person name="Bonometti L."/>
            <person name="Westerberg I."/>
            <person name="Brannstrom I.O."/>
            <person name="Guillou S."/>
            <person name="Cros-Aarteil S."/>
            <person name="Calhoun S."/>
            <person name="Kuo A."/>
            <person name="Mondo S."/>
            <person name="Pangilinan J."/>
            <person name="Riley R."/>
            <person name="Labutti K."/>
            <person name="Andreopoulos B."/>
            <person name="Lipzen A."/>
            <person name="Chen C."/>
            <person name="Yanf M."/>
            <person name="Daum C."/>
            <person name="Ng V."/>
            <person name="Clum A."/>
            <person name="Steindorff A."/>
            <person name="Ohm R."/>
            <person name="Martin F."/>
            <person name="Silar P."/>
            <person name="Natvig D."/>
            <person name="Lalanne C."/>
            <person name="Gautier V."/>
            <person name="Ament-Velasquez S.L."/>
            <person name="Kruys A."/>
            <person name="Hutchinson M.I."/>
            <person name="Powell A.J."/>
            <person name="Barry K."/>
            <person name="Miller A.N."/>
            <person name="Grigoriev I.V."/>
            <person name="Debuchy R."/>
            <person name="Gladieux P."/>
            <person name="Thoren M.H."/>
            <person name="Johannesson H."/>
        </authorList>
    </citation>
    <scope>NUCLEOTIDE SEQUENCE</scope>
    <source>
        <strain evidence="4">SMH4131-1</strain>
    </source>
</reference>
<evidence type="ECO:0000313" key="4">
    <source>
        <dbReference type="EMBL" id="KAK3333750.1"/>
    </source>
</evidence>